<evidence type="ECO:0000256" key="4">
    <source>
        <dbReference type="ARBA" id="ARBA00022989"/>
    </source>
</evidence>
<evidence type="ECO:0000256" key="8">
    <source>
        <dbReference type="ARBA" id="ARBA00023315"/>
    </source>
</evidence>
<sequence>MAAGAVILVVYGILILLMITSYIRVLWHAIFDPGFVGQQPGRKSGSEGTWQRPGPWQTPRMVRPSPPLESFYDQDFFVCDAQGKPIWCSECQIWKPDRARHSKEFGRCIRRFDHYCPWVGGIVAERNFKFFIQFCTYAALFSLVSLLVVAYFLSREVEYRWERTVHLSVTAGLAVFFMLLAGGTALSGWLLAAMNLTTLDNIHQKTNVWQVAVSTEMAKRSEGCAFPTVTAPKDCKRVFAILQSPAGCNPFDAGLMENLRQVLGRHWWHWLLPLRNSPLCYSDTGNSDKPHPSFACIEEIKEAAGLGSMAPQTRSACDRLRRRQRRFPQLLAGAGAPLKTVKVRSAGG</sequence>
<dbReference type="Proteomes" id="UP001345013">
    <property type="component" value="Unassembled WGS sequence"/>
</dbReference>
<dbReference type="GO" id="GO:0019706">
    <property type="term" value="F:protein-cysteine S-palmitoyltransferase activity"/>
    <property type="evidence" value="ECO:0007669"/>
    <property type="project" value="UniProtKB-EC"/>
</dbReference>
<comment type="caution">
    <text evidence="13">The sequence shown here is derived from an EMBL/GenBank/DDBJ whole genome shotgun (WGS) entry which is preliminary data.</text>
</comment>
<reference evidence="13 14" key="1">
    <citation type="submission" date="2023-08" db="EMBL/GenBank/DDBJ databases">
        <title>Black Yeasts Isolated from many extreme environments.</title>
        <authorList>
            <person name="Coleine C."/>
            <person name="Stajich J.E."/>
            <person name="Selbmann L."/>
        </authorList>
    </citation>
    <scope>NUCLEOTIDE SEQUENCE [LARGE SCALE GENOMIC DNA]</scope>
    <source>
        <strain evidence="13 14">CCFEE 5885</strain>
    </source>
</reference>
<accession>A0ABR0K5P2</accession>
<organism evidence="13 14">
    <name type="scientific">Lithohypha guttulata</name>
    <dbReference type="NCBI Taxonomy" id="1690604"/>
    <lineage>
        <taxon>Eukaryota</taxon>
        <taxon>Fungi</taxon>
        <taxon>Dikarya</taxon>
        <taxon>Ascomycota</taxon>
        <taxon>Pezizomycotina</taxon>
        <taxon>Eurotiomycetes</taxon>
        <taxon>Chaetothyriomycetidae</taxon>
        <taxon>Chaetothyriales</taxon>
        <taxon>Trichomeriaceae</taxon>
        <taxon>Lithohypha</taxon>
    </lineage>
</organism>
<evidence type="ECO:0000256" key="6">
    <source>
        <dbReference type="ARBA" id="ARBA00023139"/>
    </source>
</evidence>
<keyword evidence="2 11" id="KW-0808">Transferase</keyword>
<evidence type="ECO:0000313" key="13">
    <source>
        <dbReference type="EMBL" id="KAK5087642.1"/>
    </source>
</evidence>
<evidence type="ECO:0000256" key="11">
    <source>
        <dbReference type="RuleBase" id="RU079119"/>
    </source>
</evidence>
<evidence type="ECO:0000256" key="10">
    <source>
        <dbReference type="ARBA" id="ARBA00048048"/>
    </source>
</evidence>
<comment type="catalytic activity">
    <reaction evidence="10 11">
        <text>L-cysteinyl-[protein] + hexadecanoyl-CoA = S-hexadecanoyl-L-cysteinyl-[protein] + CoA</text>
        <dbReference type="Rhea" id="RHEA:36683"/>
        <dbReference type="Rhea" id="RHEA-COMP:10131"/>
        <dbReference type="Rhea" id="RHEA-COMP:11032"/>
        <dbReference type="ChEBI" id="CHEBI:29950"/>
        <dbReference type="ChEBI" id="CHEBI:57287"/>
        <dbReference type="ChEBI" id="CHEBI:57379"/>
        <dbReference type="ChEBI" id="CHEBI:74151"/>
        <dbReference type="EC" id="2.3.1.225"/>
    </reaction>
</comment>
<dbReference type="EMBL" id="JAVRRG010000085">
    <property type="protein sequence ID" value="KAK5087642.1"/>
    <property type="molecule type" value="Genomic_DNA"/>
</dbReference>
<name>A0ABR0K5P2_9EURO</name>
<comment type="domain">
    <text evidence="11">The DHHC domain is required for palmitoyltransferase activity.</text>
</comment>
<evidence type="ECO:0000313" key="14">
    <source>
        <dbReference type="Proteomes" id="UP001345013"/>
    </source>
</evidence>
<comment type="subcellular location">
    <subcellularLocation>
        <location evidence="1">Membrane</location>
        <topology evidence="1">Multi-pass membrane protein</topology>
    </subcellularLocation>
</comment>
<dbReference type="InterPro" id="IPR001594">
    <property type="entry name" value="Palmitoyltrfase_DHHC"/>
</dbReference>
<evidence type="ECO:0000259" key="12">
    <source>
        <dbReference type="Pfam" id="PF01529"/>
    </source>
</evidence>
<evidence type="ECO:0000256" key="7">
    <source>
        <dbReference type="ARBA" id="ARBA00023288"/>
    </source>
</evidence>
<keyword evidence="8 11" id="KW-0012">Acyltransferase</keyword>
<feature type="domain" description="Palmitoyltransferase DHHC" evidence="12">
    <location>
        <begin position="85"/>
        <end position="204"/>
    </location>
</feature>
<feature type="transmembrane region" description="Helical" evidence="11">
    <location>
        <begin position="173"/>
        <end position="196"/>
    </location>
</feature>
<gene>
    <name evidence="13" type="primary">pfa5_1</name>
    <name evidence="13" type="ORF">LTR24_006512</name>
</gene>
<comment type="similarity">
    <text evidence="9">Belongs to the DHHC palmitoyltransferase family. PFA5 subfamily.</text>
</comment>
<evidence type="ECO:0000256" key="1">
    <source>
        <dbReference type="ARBA" id="ARBA00004141"/>
    </source>
</evidence>
<evidence type="ECO:0000256" key="3">
    <source>
        <dbReference type="ARBA" id="ARBA00022692"/>
    </source>
</evidence>
<evidence type="ECO:0000256" key="2">
    <source>
        <dbReference type="ARBA" id="ARBA00022679"/>
    </source>
</evidence>
<dbReference type="PROSITE" id="PS50216">
    <property type="entry name" value="DHHC"/>
    <property type="match status" value="1"/>
</dbReference>
<keyword evidence="6" id="KW-0564">Palmitate</keyword>
<keyword evidence="7" id="KW-0449">Lipoprotein</keyword>
<evidence type="ECO:0000256" key="9">
    <source>
        <dbReference type="ARBA" id="ARBA00038298"/>
    </source>
</evidence>
<dbReference type="PANTHER" id="PTHR22883:SF23">
    <property type="entry name" value="PALMITOYLTRANSFERASE ZDHHC6"/>
    <property type="match status" value="1"/>
</dbReference>
<dbReference type="EC" id="2.3.1.225" evidence="11"/>
<dbReference type="PANTHER" id="PTHR22883">
    <property type="entry name" value="ZINC FINGER DHHC DOMAIN CONTAINING PROTEIN"/>
    <property type="match status" value="1"/>
</dbReference>
<keyword evidence="14" id="KW-1185">Reference proteome</keyword>
<keyword evidence="3 11" id="KW-0812">Transmembrane</keyword>
<keyword evidence="4 11" id="KW-1133">Transmembrane helix</keyword>
<evidence type="ECO:0000256" key="5">
    <source>
        <dbReference type="ARBA" id="ARBA00023136"/>
    </source>
</evidence>
<keyword evidence="5 11" id="KW-0472">Membrane</keyword>
<feature type="transmembrane region" description="Helical" evidence="11">
    <location>
        <begin position="6"/>
        <end position="27"/>
    </location>
</feature>
<dbReference type="Pfam" id="PF01529">
    <property type="entry name" value="DHHC"/>
    <property type="match status" value="1"/>
</dbReference>
<dbReference type="InterPro" id="IPR039859">
    <property type="entry name" value="PFA4/ZDH16/20/ERF2-like"/>
</dbReference>
<protein>
    <recommendedName>
        <fullName evidence="11">Palmitoyltransferase</fullName>
        <ecNumber evidence="11">2.3.1.225</ecNumber>
    </recommendedName>
</protein>
<feature type="transmembrane region" description="Helical" evidence="11">
    <location>
        <begin position="134"/>
        <end position="153"/>
    </location>
</feature>
<proteinExistence type="inferred from homology"/>